<evidence type="ECO:0000313" key="3">
    <source>
        <dbReference type="Proteomes" id="UP001193748"/>
    </source>
</evidence>
<proteinExistence type="predicted"/>
<reference evidence="2" key="1">
    <citation type="submission" date="2020-05" db="EMBL/GenBank/DDBJ databases">
        <authorList>
            <person name="Brown S."/>
            <person name="Huntemann M."/>
            <person name="Clum A."/>
            <person name="Spunde A."/>
            <person name="Palaniappan K."/>
            <person name="Ritter S."/>
            <person name="Mikhailova N."/>
            <person name="Chen I.-M."/>
            <person name="Stamatis D."/>
            <person name="Reddy T."/>
            <person name="O'Malley R."/>
            <person name="Daum C."/>
            <person name="Shapiro N."/>
            <person name="Ivanova N."/>
            <person name="Kyrpides N."/>
            <person name="Woyke T."/>
        </authorList>
    </citation>
    <scope>NUCLEOTIDE SEQUENCE</scope>
    <source>
        <strain evidence="2">DJ080</strain>
    </source>
</reference>
<keyword evidence="1" id="KW-0812">Transmembrane</keyword>
<gene>
    <name evidence="2" type="ORF">B0H41_005631</name>
</gene>
<organism evidence="2 3">
    <name type="scientific">Clostridium beijerinckii</name>
    <name type="common">Clostridium MP</name>
    <dbReference type="NCBI Taxonomy" id="1520"/>
    <lineage>
        <taxon>Bacteria</taxon>
        <taxon>Bacillati</taxon>
        <taxon>Bacillota</taxon>
        <taxon>Clostridia</taxon>
        <taxon>Eubacteriales</taxon>
        <taxon>Clostridiaceae</taxon>
        <taxon>Clostridium</taxon>
    </lineage>
</organism>
<evidence type="ECO:0000256" key="1">
    <source>
        <dbReference type="SAM" id="Phobius"/>
    </source>
</evidence>
<dbReference type="RefSeq" id="WP_077844098.1">
    <property type="nucleotide sequence ID" value="NZ_CP107022.1"/>
</dbReference>
<reference evidence="2" key="2">
    <citation type="journal article" date="2022" name="Nat. Biotechnol.">
        <title>Carbon-negative production of acetone and isopropanol by gas fermentation at industrial pilot scale.</title>
        <authorList>
            <person name="Liew F.E."/>
            <person name="Nogle R."/>
            <person name="Abdalla T."/>
            <person name="Rasor B.J."/>
            <person name="Canter C."/>
            <person name="Jensen R.O."/>
            <person name="Wang L."/>
            <person name="Strutz J."/>
            <person name="Chirania P."/>
            <person name="De Tissera S."/>
            <person name="Mueller A.P."/>
            <person name="Ruan Z."/>
            <person name="Gao A."/>
            <person name="Tran L."/>
            <person name="Engle N.L."/>
            <person name="Bromley J.C."/>
            <person name="Daniell J."/>
            <person name="Conrado R."/>
            <person name="Tschaplinski T.J."/>
            <person name="Giannone R.J."/>
            <person name="Hettich R.L."/>
            <person name="Karim A.S."/>
            <person name="Simpson S.D."/>
            <person name="Brown S.D."/>
            <person name="Leang C."/>
            <person name="Jewett M.C."/>
            <person name="Kopke M."/>
        </authorList>
    </citation>
    <scope>NUCLEOTIDE SEQUENCE</scope>
    <source>
        <strain evidence="2">DJ080</strain>
    </source>
</reference>
<feature type="transmembrane region" description="Helical" evidence="1">
    <location>
        <begin position="12"/>
        <end position="28"/>
    </location>
</feature>
<protein>
    <submittedName>
        <fullName evidence="2">Uncharacterized protein</fullName>
    </submittedName>
</protein>
<evidence type="ECO:0000313" key="2">
    <source>
        <dbReference type="EMBL" id="NRT91952.1"/>
    </source>
</evidence>
<dbReference type="EMBL" id="JABSWW010000001">
    <property type="protein sequence ID" value="NRT91952.1"/>
    <property type="molecule type" value="Genomic_DNA"/>
</dbReference>
<name>A0AAX0B975_CLOBE</name>
<keyword evidence="1" id="KW-1133">Transmembrane helix</keyword>
<dbReference type="AlphaFoldDB" id="A0AAX0B975"/>
<feature type="transmembrane region" description="Helical" evidence="1">
    <location>
        <begin position="62"/>
        <end position="86"/>
    </location>
</feature>
<dbReference type="Proteomes" id="UP001193748">
    <property type="component" value="Unassembled WGS sequence"/>
</dbReference>
<sequence length="93" mass="10713">MKAIIYKNPVKSGIILNLFSMCLSIYAIKYSVSLLSIAIVSVGILNRKIIDNGVCLDKKKKMIIIVSFIIMISVFFIYSRYFHYIINKQLENM</sequence>
<accession>A0AAX0B975</accession>
<keyword evidence="1" id="KW-0472">Membrane</keyword>
<comment type="caution">
    <text evidence="2">The sequence shown here is derived from an EMBL/GenBank/DDBJ whole genome shotgun (WGS) entry which is preliminary data.</text>
</comment>